<dbReference type="PANTHER" id="PTHR31944:SF131">
    <property type="entry name" value="HEME-RESPONSIVE ZINC FINGER TRANSCRIPTION FACTOR HAP1"/>
    <property type="match status" value="1"/>
</dbReference>
<evidence type="ECO:0000256" key="5">
    <source>
        <dbReference type="ARBA" id="ARBA00023163"/>
    </source>
</evidence>
<organism evidence="9 10">
    <name type="scientific">Lophiotrema nucula</name>
    <dbReference type="NCBI Taxonomy" id="690887"/>
    <lineage>
        <taxon>Eukaryota</taxon>
        <taxon>Fungi</taxon>
        <taxon>Dikarya</taxon>
        <taxon>Ascomycota</taxon>
        <taxon>Pezizomycotina</taxon>
        <taxon>Dothideomycetes</taxon>
        <taxon>Pleosporomycetidae</taxon>
        <taxon>Pleosporales</taxon>
        <taxon>Lophiotremataceae</taxon>
        <taxon>Lophiotrema</taxon>
    </lineage>
</organism>
<sequence>MEAKLADANQAPSAGLVRPPVSTAPPPASSHFVKSKFYGESHWYNAIEPYEALGVSYAEVHQNSNRTEINRSSELYVSVLDCKRMARIIKEARSTKPSIELDIQSSLPSKGVCDQLLDCYFRTFEGVFRVLHIPTFQKEYETHWDNSKTTSPSILMKIILVCAIGVSFYTGEGKARLRSSCAKWIHAADAWLNTAKEKSKLSLTGIQIHILLLTAKQVCAVDGDLIWIPAGALLRSAMHIGLHRDPSHFPKISTFHAEMRRRLWSTVLEMTIQLSLDMGMPPMLSPQDFDTLPPSKLNDEDIGEGVGTSVEPRPANEFTDTSIQIAFSGTVHLRLEITRLINSLRSNLDYDDTLRLGSELVSSCRTEGHSLYTFLGTPRGPTPFQVKIFDVLVRRFVLCLHRPFFARAKSDPKYYYSRKACLDTSLSILTPAPGSSSEDEDDWTRFSYYSVGVFKSFWLYSMSTVYLELIAQIEEQRQEVAPFQPIPLHPTRPLDFITTINNPSVASDTSSRSIHPRLILPPQTESLRNVIIAAQRTSEGRVRNGEANIKGNVFVISAIARIDALIKGTDANAAVLEAAKKSIAISTELMRQAYREENGVDIDLSGRSAVLAGVEGSLDASHGMNAFGEGTTDMDWDALIQDESMDFGFGFESSPENWFTGEWGSGDGFTF</sequence>
<dbReference type="SMART" id="SM00906">
    <property type="entry name" value="Fungal_trans"/>
    <property type="match status" value="1"/>
</dbReference>
<reference evidence="9" key="1">
    <citation type="journal article" date="2020" name="Stud. Mycol.">
        <title>101 Dothideomycetes genomes: a test case for predicting lifestyles and emergence of pathogens.</title>
        <authorList>
            <person name="Haridas S."/>
            <person name="Albert R."/>
            <person name="Binder M."/>
            <person name="Bloem J."/>
            <person name="Labutti K."/>
            <person name="Salamov A."/>
            <person name="Andreopoulos B."/>
            <person name="Baker S."/>
            <person name="Barry K."/>
            <person name="Bills G."/>
            <person name="Bluhm B."/>
            <person name="Cannon C."/>
            <person name="Castanera R."/>
            <person name="Culley D."/>
            <person name="Daum C."/>
            <person name="Ezra D."/>
            <person name="Gonzalez J."/>
            <person name="Henrissat B."/>
            <person name="Kuo A."/>
            <person name="Liang C."/>
            <person name="Lipzen A."/>
            <person name="Lutzoni F."/>
            <person name="Magnuson J."/>
            <person name="Mondo S."/>
            <person name="Nolan M."/>
            <person name="Ohm R."/>
            <person name="Pangilinan J."/>
            <person name="Park H.-J."/>
            <person name="Ramirez L."/>
            <person name="Alfaro M."/>
            <person name="Sun H."/>
            <person name="Tritt A."/>
            <person name="Yoshinaga Y."/>
            <person name="Zwiers L.-H."/>
            <person name="Turgeon B."/>
            <person name="Goodwin S."/>
            <person name="Spatafora J."/>
            <person name="Crous P."/>
            <person name="Grigoriev I."/>
        </authorList>
    </citation>
    <scope>NUCLEOTIDE SEQUENCE</scope>
    <source>
        <strain evidence="9">CBS 627.86</strain>
    </source>
</reference>
<evidence type="ECO:0000313" key="10">
    <source>
        <dbReference type="Proteomes" id="UP000799770"/>
    </source>
</evidence>
<accession>A0A6A5Z4J2</accession>
<gene>
    <name evidence="9" type="ORF">BDV96DRAFT_647118</name>
</gene>
<evidence type="ECO:0000256" key="2">
    <source>
        <dbReference type="ARBA" id="ARBA00022833"/>
    </source>
</evidence>
<protein>
    <submittedName>
        <fullName evidence="9">Fungal-specific transcription factor domain-containing protein</fullName>
    </submittedName>
</protein>
<evidence type="ECO:0000256" key="4">
    <source>
        <dbReference type="ARBA" id="ARBA00023125"/>
    </source>
</evidence>
<evidence type="ECO:0000259" key="8">
    <source>
        <dbReference type="SMART" id="SM00906"/>
    </source>
</evidence>
<evidence type="ECO:0000256" key="6">
    <source>
        <dbReference type="ARBA" id="ARBA00023242"/>
    </source>
</evidence>
<keyword evidence="1" id="KW-0479">Metal-binding</keyword>
<dbReference type="AlphaFoldDB" id="A0A6A5Z4J2"/>
<keyword evidence="10" id="KW-1185">Reference proteome</keyword>
<dbReference type="GO" id="GO:0008270">
    <property type="term" value="F:zinc ion binding"/>
    <property type="evidence" value="ECO:0007669"/>
    <property type="project" value="InterPro"/>
</dbReference>
<evidence type="ECO:0000256" key="7">
    <source>
        <dbReference type="SAM" id="MobiDB-lite"/>
    </source>
</evidence>
<dbReference type="EMBL" id="ML977325">
    <property type="protein sequence ID" value="KAF2114409.1"/>
    <property type="molecule type" value="Genomic_DNA"/>
</dbReference>
<dbReference type="InterPro" id="IPR007219">
    <property type="entry name" value="XnlR_reg_dom"/>
</dbReference>
<dbReference type="CDD" id="cd12148">
    <property type="entry name" value="fungal_TF_MHR"/>
    <property type="match status" value="1"/>
</dbReference>
<dbReference type="OrthoDB" id="4337792at2759"/>
<keyword evidence="3" id="KW-0805">Transcription regulation</keyword>
<dbReference type="GO" id="GO:0005634">
    <property type="term" value="C:nucleus"/>
    <property type="evidence" value="ECO:0007669"/>
    <property type="project" value="TreeGrafter"/>
</dbReference>
<evidence type="ECO:0000256" key="1">
    <source>
        <dbReference type="ARBA" id="ARBA00022723"/>
    </source>
</evidence>
<dbReference type="GO" id="GO:0001228">
    <property type="term" value="F:DNA-binding transcription activator activity, RNA polymerase II-specific"/>
    <property type="evidence" value="ECO:0007669"/>
    <property type="project" value="TreeGrafter"/>
</dbReference>
<proteinExistence type="predicted"/>
<feature type="region of interest" description="Disordered" evidence="7">
    <location>
        <begin position="1"/>
        <end position="22"/>
    </location>
</feature>
<dbReference type="GO" id="GO:0006351">
    <property type="term" value="P:DNA-templated transcription"/>
    <property type="evidence" value="ECO:0007669"/>
    <property type="project" value="InterPro"/>
</dbReference>
<dbReference type="Pfam" id="PF04082">
    <property type="entry name" value="Fungal_trans"/>
    <property type="match status" value="1"/>
</dbReference>
<dbReference type="PANTHER" id="PTHR31944">
    <property type="entry name" value="HEME-RESPONSIVE ZINC FINGER TRANSCRIPTION FACTOR HAP1"/>
    <property type="match status" value="1"/>
</dbReference>
<keyword evidence="2" id="KW-0862">Zinc</keyword>
<keyword evidence="4" id="KW-0238">DNA-binding</keyword>
<name>A0A6A5Z4J2_9PLEO</name>
<keyword evidence="6" id="KW-0539">Nucleus</keyword>
<dbReference type="Proteomes" id="UP000799770">
    <property type="component" value="Unassembled WGS sequence"/>
</dbReference>
<dbReference type="GO" id="GO:0000978">
    <property type="term" value="F:RNA polymerase II cis-regulatory region sequence-specific DNA binding"/>
    <property type="evidence" value="ECO:0007669"/>
    <property type="project" value="TreeGrafter"/>
</dbReference>
<keyword evidence="5" id="KW-0804">Transcription</keyword>
<dbReference type="InterPro" id="IPR051430">
    <property type="entry name" value="Fungal_TF_Env_Response"/>
</dbReference>
<evidence type="ECO:0000313" key="9">
    <source>
        <dbReference type="EMBL" id="KAF2114409.1"/>
    </source>
</evidence>
<evidence type="ECO:0000256" key="3">
    <source>
        <dbReference type="ARBA" id="ARBA00023015"/>
    </source>
</evidence>
<feature type="domain" description="Xylanolytic transcriptional activator regulatory" evidence="8">
    <location>
        <begin position="226"/>
        <end position="300"/>
    </location>
</feature>